<feature type="binding site" evidence="12">
    <location>
        <position position="71"/>
    </location>
    <ligand>
        <name>Na(+)</name>
        <dbReference type="ChEBI" id="CHEBI:29101"/>
        <note>structural</note>
    </ligand>
</feature>
<keyword evidence="6 12" id="KW-0915">Sodium</keyword>
<dbReference type="PANTHER" id="PTHR28259">
    <property type="entry name" value="FLUORIDE EXPORT PROTEIN 1-RELATED"/>
    <property type="match status" value="1"/>
</dbReference>
<dbReference type="InterPro" id="IPR003691">
    <property type="entry name" value="FluC"/>
</dbReference>
<dbReference type="GO" id="GO:0046872">
    <property type="term" value="F:metal ion binding"/>
    <property type="evidence" value="ECO:0007669"/>
    <property type="project" value="UniProtKB-KW"/>
</dbReference>
<keyword evidence="2 12" id="KW-1003">Cell membrane</keyword>
<keyword evidence="12" id="KW-0479">Metal-binding</keyword>
<comment type="catalytic activity">
    <reaction evidence="11">
        <text>fluoride(in) = fluoride(out)</text>
        <dbReference type="Rhea" id="RHEA:76159"/>
        <dbReference type="ChEBI" id="CHEBI:17051"/>
    </reaction>
    <physiologicalReaction direction="left-to-right" evidence="11">
        <dbReference type="Rhea" id="RHEA:76160"/>
    </physiologicalReaction>
</comment>
<evidence type="ECO:0000256" key="12">
    <source>
        <dbReference type="HAMAP-Rule" id="MF_00454"/>
    </source>
</evidence>
<name>A0A838YVF5_9GAMM</name>
<dbReference type="Proteomes" id="UP000585327">
    <property type="component" value="Unassembled WGS sequence"/>
</dbReference>
<proteinExistence type="inferred from homology"/>
<reference evidence="13 14" key="1">
    <citation type="submission" date="2020-06" db="EMBL/GenBank/DDBJ databases">
        <title>Dysbiosis in marine aquaculture revealed through microbiome analysis: reverse ecology for environmental sustainability.</title>
        <authorList>
            <person name="Haro-Moreno J.M."/>
            <person name="Coutinho F.H."/>
            <person name="Zaragoza-Solas A."/>
            <person name="Picazo A."/>
            <person name="Almagro-Moreno S."/>
            <person name="Lopez-Perez M."/>
        </authorList>
    </citation>
    <scope>NUCLEOTIDE SEQUENCE [LARGE SCALE GENOMIC DNA]</scope>
    <source>
        <strain evidence="13">MCMED-G42</strain>
    </source>
</reference>
<comment type="caution">
    <text evidence="13">The sequence shown here is derived from an EMBL/GenBank/DDBJ whole genome shotgun (WGS) entry which is preliminary data.</text>
</comment>
<feature type="transmembrane region" description="Helical" evidence="12">
    <location>
        <begin position="93"/>
        <end position="116"/>
    </location>
</feature>
<feature type="transmembrane region" description="Helical" evidence="12">
    <location>
        <begin position="64"/>
        <end position="81"/>
    </location>
</feature>
<keyword evidence="12" id="KW-0813">Transport</keyword>
<dbReference type="Pfam" id="PF02537">
    <property type="entry name" value="CRCB"/>
    <property type="match status" value="1"/>
</dbReference>
<dbReference type="NCBIfam" id="TIGR00494">
    <property type="entry name" value="crcB"/>
    <property type="match status" value="1"/>
</dbReference>
<keyword evidence="3" id="KW-0997">Cell inner membrane</keyword>
<evidence type="ECO:0000313" key="14">
    <source>
        <dbReference type="Proteomes" id="UP000585327"/>
    </source>
</evidence>
<keyword evidence="8 12" id="KW-0472">Membrane</keyword>
<comment type="similarity">
    <text evidence="10 12">Belongs to the fluoride channel Fluc/FEX (TC 1.A.43) family.</text>
</comment>
<evidence type="ECO:0000313" key="13">
    <source>
        <dbReference type="EMBL" id="MBA4724019.1"/>
    </source>
</evidence>
<evidence type="ECO:0000256" key="6">
    <source>
        <dbReference type="ARBA" id="ARBA00023053"/>
    </source>
</evidence>
<comment type="function">
    <text evidence="12">Fluoride-specific ion channel. Important for reducing fluoride concentration in the cell, thus reducing its toxicity.</text>
</comment>
<organism evidence="13 14">
    <name type="scientific">SAR86 cluster bacterium</name>
    <dbReference type="NCBI Taxonomy" id="2030880"/>
    <lineage>
        <taxon>Bacteria</taxon>
        <taxon>Pseudomonadati</taxon>
        <taxon>Pseudomonadota</taxon>
        <taxon>Gammaproteobacteria</taxon>
        <taxon>SAR86 cluster</taxon>
    </lineage>
</organism>
<dbReference type="PANTHER" id="PTHR28259:SF1">
    <property type="entry name" value="FLUORIDE EXPORT PROTEIN 1-RELATED"/>
    <property type="match status" value="1"/>
</dbReference>
<keyword evidence="4 12" id="KW-0812">Transmembrane</keyword>
<sequence>MNILLIGVGGGLGAITRYFFSIVVSKFDDSAFPFATFTVNLIGCFIVGYIIASGLNSKDFINNFFVIGFLGSFTTMSAFSNQTLELFSSNQPFIGFLYIISTIAFTLAATYVGLILGR</sequence>
<evidence type="ECO:0000256" key="5">
    <source>
        <dbReference type="ARBA" id="ARBA00022989"/>
    </source>
</evidence>
<dbReference type="GO" id="GO:0062054">
    <property type="term" value="F:fluoride channel activity"/>
    <property type="evidence" value="ECO:0007669"/>
    <property type="project" value="UniProtKB-UniRule"/>
</dbReference>
<accession>A0A838YVF5</accession>
<dbReference type="AlphaFoldDB" id="A0A838YVF5"/>
<evidence type="ECO:0000256" key="8">
    <source>
        <dbReference type="ARBA" id="ARBA00023136"/>
    </source>
</evidence>
<comment type="activity regulation">
    <text evidence="12">Na(+) is not transported, but it plays an essential structural role and its presence is essential for fluoride channel function.</text>
</comment>
<dbReference type="GO" id="GO:0140114">
    <property type="term" value="P:cellular detoxification of fluoride"/>
    <property type="evidence" value="ECO:0007669"/>
    <property type="project" value="UniProtKB-UniRule"/>
</dbReference>
<evidence type="ECO:0000256" key="7">
    <source>
        <dbReference type="ARBA" id="ARBA00023065"/>
    </source>
</evidence>
<evidence type="ECO:0000256" key="3">
    <source>
        <dbReference type="ARBA" id="ARBA00022519"/>
    </source>
</evidence>
<evidence type="ECO:0000256" key="2">
    <source>
        <dbReference type="ARBA" id="ARBA00022475"/>
    </source>
</evidence>
<gene>
    <name evidence="12 13" type="primary">crcB</name>
    <name evidence="12" type="synonym">fluC</name>
    <name evidence="13" type="ORF">H2021_02260</name>
</gene>
<feature type="transmembrane region" description="Helical" evidence="12">
    <location>
        <begin position="31"/>
        <end position="52"/>
    </location>
</feature>
<evidence type="ECO:0000256" key="1">
    <source>
        <dbReference type="ARBA" id="ARBA00004651"/>
    </source>
</evidence>
<dbReference type="HAMAP" id="MF_00454">
    <property type="entry name" value="FluC"/>
    <property type="match status" value="1"/>
</dbReference>
<keyword evidence="7 12" id="KW-0406">Ion transport</keyword>
<evidence type="ECO:0000256" key="4">
    <source>
        <dbReference type="ARBA" id="ARBA00022692"/>
    </source>
</evidence>
<evidence type="ECO:0000256" key="11">
    <source>
        <dbReference type="ARBA" id="ARBA00035585"/>
    </source>
</evidence>
<comment type="subcellular location">
    <subcellularLocation>
        <location evidence="1 12">Cell membrane</location>
        <topology evidence="1 12">Multi-pass membrane protein</topology>
    </subcellularLocation>
</comment>
<dbReference type="GO" id="GO:0005886">
    <property type="term" value="C:plasma membrane"/>
    <property type="evidence" value="ECO:0007669"/>
    <property type="project" value="UniProtKB-SubCell"/>
</dbReference>
<evidence type="ECO:0000256" key="9">
    <source>
        <dbReference type="ARBA" id="ARBA00023303"/>
    </source>
</evidence>
<evidence type="ECO:0000256" key="10">
    <source>
        <dbReference type="ARBA" id="ARBA00035120"/>
    </source>
</evidence>
<keyword evidence="9 12" id="KW-0407">Ion channel</keyword>
<protein>
    <recommendedName>
        <fullName evidence="12">Fluoride-specific ion channel FluC</fullName>
    </recommendedName>
</protein>
<feature type="binding site" evidence="12">
    <location>
        <position position="74"/>
    </location>
    <ligand>
        <name>Na(+)</name>
        <dbReference type="ChEBI" id="CHEBI:29101"/>
        <note>structural</note>
    </ligand>
</feature>
<dbReference type="EMBL" id="JACETM010000015">
    <property type="protein sequence ID" value="MBA4724019.1"/>
    <property type="molecule type" value="Genomic_DNA"/>
</dbReference>
<keyword evidence="5 12" id="KW-1133">Transmembrane helix</keyword>